<dbReference type="AlphaFoldDB" id="A0A1M6RM96"/>
<organism evidence="4 5">
    <name type="scientific">Desulfatibacillum alkenivorans DSM 16219</name>
    <dbReference type="NCBI Taxonomy" id="1121393"/>
    <lineage>
        <taxon>Bacteria</taxon>
        <taxon>Pseudomonadati</taxon>
        <taxon>Thermodesulfobacteriota</taxon>
        <taxon>Desulfobacteria</taxon>
        <taxon>Desulfobacterales</taxon>
        <taxon>Desulfatibacillaceae</taxon>
        <taxon>Desulfatibacillum</taxon>
    </lineage>
</organism>
<dbReference type="CDD" id="cd04301">
    <property type="entry name" value="NAT_SF"/>
    <property type="match status" value="1"/>
</dbReference>
<dbReference type="InterPro" id="IPR016181">
    <property type="entry name" value="Acyl_CoA_acyltransferase"/>
</dbReference>
<name>A0A1M6RM96_9BACT</name>
<dbReference type="GO" id="GO:0008080">
    <property type="term" value="F:N-acetyltransferase activity"/>
    <property type="evidence" value="ECO:0007669"/>
    <property type="project" value="InterPro"/>
</dbReference>
<evidence type="ECO:0000313" key="4">
    <source>
        <dbReference type="EMBL" id="SHK33549.1"/>
    </source>
</evidence>
<gene>
    <name evidence="4" type="ORF">SAMN02745216_03297</name>
</gene>
<dbReference type="OrthoDB" id="9775804at2"/>
<reference evidence="5" key="1">
    <citation type="submission" date="2016-11" db="EMBL/GenBank/DDBJ databases">
        <authorList>
            <person name="Varghese N."/>
            <person name="Submissions S."/>
        </authorList>
    </citation>
    <scope>NUCLEOTIDE SEQUENCE [LARGE SCALE GENOMIC DNA]</scope>
    <source>
        <strain evidence="5">DSM 16219</strain>
    </source>
</reference>
<accession>A0A1M6RM96</accession>
<keyword evidence="1 4" id="KW-0808">Transferase</keyword>
<dbReference type="PANTHER" id="PTHR43626:SF4">
    <property type="entry name" value="GCN5-RELATED N-ACETYLTRANSFERASE 2, CHLOROPLASTIC"/>
    <property type="match status" value="1"/>
</dbReference>
<protein>
    <submittedName>
        <fullName evidence="4">Acetyltransferase (GNAT) domain-containing protein</fullName>
    </submittedName>
</protein>
<feature type="domain" description="N-acetyltransferase" evidence="3">
    <location>
        <begin position="2"/>
        <end position="138"/>
    </location>
</feature>
<sequence>MKTIRFLQSPTKEEVARIVELYKGQGWWEEGKEGPDLVVRIIQGSHYFAAAEVEGRIVGIGRAISDRASDAYVQDVLVDPDFRKQGIGRLIVQELTEKVHGDGLRWIGVVAEKGSAPFYTPLGFEEMPGATPMLKTRK</sequence>
<evidence type="ECO:0000259" key="3">
    <source>
        <dbReference type="PROSITE" id="PS51186"/>
    </source>
</evidence>
<dbReference type="Pfam" id="PF13673">
    <property type="entry name" value="Acetyltransf_10"/>
    <property type="match status" value="1"/>
</dbReference>
<dbReference type="Proteomes" id="UP000183994">
    <property type="component" value="Unassembled WGS sequence"/>
</dbReference>
<dbReference type="RefSeq" id="WP_073477356.1">
    <property type="nucleotide sequence ID" value="NZ_FQZU01000022.1"/>
</dbReference>
<dbReference type="PROSITE" id="PS51186">
    <property type="entry name" value="GNAT"/>
    <property type="match status" value="1"/>
</dbReference>
<dbReference type="InterPro" id="IPR045039">
    <property type="entry name" value="NSI-like"/>
</dbReference>
<dbReference type="GO" id="GO:0005737">
    <property type="term" value="C:cytoplasm"/>
    <property type="evidence" value="ECO:0007669"/>
    <property type="project" value="TreeGrafter"/>
</dbReference>
<evidence type="ECO:0000256" key="1">
    <source>
        <dbReference type="ARBA" id="ARBA00022679"/>
    </source>
</evidence>
<keyword evidence="5" id="KW-1185">Reference proteome</keyword>
<keyword evidence="2" id="KW-0012">Acyltransferase</keyword>
<evidence type="ECO:0000256" key="2">
    <source>
        <dbReference type="ARBA" id="ARBA00023315"/>
    </source>
</evidence>
<dbReference type="EMBL" id="FQZU01000022">
    <property type="protein sequence ID" value="SHK33549.1"/>
    <property type="molecule type" value="Genomic_DNA"/>
</dbReference>
<proteinExistence type="predicted"/>
<dbReference type="Gene3D" id="3.40.630.30">
    <property type="match status" value="1"/>
</dbReference>
<evidence type="ECO:0000313" key="5">
    <source>
        <dbReference type="Proteomes" id="UP000183994"/>
    </source>
</evidence>
<dbReference type="SUPFAM" id="SSF55729">
    <property type="entry name" value="Acyl-CoA N-acyltransferases (Nat)"/>
    <property type="match status" value="1"/>
</dbReference>
<dbReference type="PANTHER" id="PTHR43626">
    <property type="entry name" value="ACYL-COA N-ACYLTRANSFERASE"/>
    <property type="match status" value="1"/>
</dbReference>
<dbReference type="STRING" id="1121393.SAMN02745216_03297"/>
<dbReference type="InterPro" id="IPR000182">
    <property type="entry name" value="GNAT_dom"/>
</dbReference>